<feature type="region of interest" description="Disordered" evidence="7">
    <location>
        <begin position="347"/>
        <end position="367"/>
    </location>
</feature>
<dbReference type="PANTHER" id="PTHR44936">
    <property type="entry name" value="SENSOR PROTEIN CREC"/>
    <property type="match status" value="1"/>
</dbReference>
<protein>
    <recommendedName>
        <fullName evidence="2">histidine kinase</fullName>
        <ecNumber evidence="2">2.7.13.3</ecNumber>
    </recommendedName>
</protein>
<dbReference type="Proteomes" id="UP000545507">
    <property type="component" value="Unassembled WGS sequence"/>
</dbReference>
<evidence type="ECO:0000256" key="5">
    <source>
        <dbReference type="ARBA" id="ARBA00022777"/>
    </source>
</evidence>
<dbReference type="InterPro" id="IPR005467">
    <property type="entry name" value="His_kinase_dom"/>
</dbReference>
<evidence type="ECO:0000256" key="2">
    <source>
        <dbReference type="ARBA" id="ARBA00012438"/>
    </source>
</evidence>
<evidence type="ECO:0000256" key="7">
    <source>
        <dbReference type="SAM" id="MobiDB-lite"/>
    </source>
</evidence>
<dbReference type="RefSeq" id="WP_177132283.1">
    <property type="nucleotide sequence ID" value="NZ_VYGV01000001.1"/>
</dbReference>
<dbReference type="SMART" id="SM00387">
    <property type="entry name" value="HATPase_c"/>
    <property type="match status" value="1"/>
</dbReference>
<keyword evidence="3" id="KW-0808">Transferase</keyword>
<dbReference type="GO" id="GO:0004673">
    <property type="term" value="F:protein histidine kinase activity"/>
    <property type="evidence" value="ECO:0007669"/>
    <property type="project" value="UniProtKB-EC"/>
</dbReference>
<evidence type="ECO:0000256" key="8">
    <source>
        <dbReference type="SAM" id="Phobius"/>
    </source>
</evidence>
<dbReference type="InterPro" id="IPR003594">
    <property type="entry name" value="HATPase_dom"/>
</dbReference>
<keyword evidence="4" id="KW-0547">Nucleotide-binding</keyword>
<dbReference type="AlphaFoldDB" id="A0A7Y8KWB2"/>
<feature type="transmembrane region" description="Helical" evidence="8">
    <location>
        <begin position="30"/>
        <end position="51"/>
    </location>
</feature>
<organism evidence="10 11">
    <name type="scientific">Hydrogenophaga aromaticivorans</name>
    <dbReference type="NCBI Taxonomy" id="2610898"/>
    <lineage>
        <taxon>Bacteria</taxon>
        <taxon>Pseudomonadati</taxon>
        <taxon>Pseudomonadota</taxon>
        <taxon>Betaproteobacteria</taxon>
        <taxon>Burkholderiales</taxon>
        <taxon>Comamonadaceae</taxon>
        <taxon>Hydrogenophaga</taxon>
    </lineage>
</organism>
<dbReference type="PROSITE" id="PS50109">
    <property type="entry name" value="HIS_KIN"/>
    <property type="match status" value="1"/>
</dbReference>
<evidence type="ECO:0000256" key="4">
    <source>
        <dbReference type="ARBA" id="ARBA00022741"/>
    </source>
</evidence>
<dbReference type="InterPro" id="IPR050980">
    <property type="entry name" value="2C_sensor_his_kinase"/>
</dbReference>
<keyword evidence="5 10" id="KW-0418">Kinase</keyword>
<evidence type="ECO:0000256" key="1">
    <source>
        <dbReference type="ARBA" id="ARBA00000085"/>
    </source>
</evidence>
<keyword evidence="8" id="KW-1133">Transmembrane helix</keyword>
<feature type="transmembrane region" description="Helical" evidence="8">
    <location>
        <begin position="423"/>
        <end position="445"/>
    </location>
</feature>
<comment type="caution">
    <text evidence="10">The sequence shown here is derived from an EMBL/GenBank/DDBJ whole genome shotgun (WGS) entry which is preliminary data.</text>
</comment>
<comment type="catalytic activity">
    <reaction evidence="1">
        <text>ATP + protein L-histidine = ADP + protein N-phospho-L-histidine.</text>
        <dbReference type="EC" id="2.7.13.3"/>
    </reaction>
</comment>
<evidence type="ECO:0000313" key="10">
    <source>
        <dbReference type="EMBL" id="NWF43798.1"/>
    </source>
</evidence>
<accession>A0A7Y8KWB2</accession>
<keyword evidence="8" id="KW-0812">Transmembrane</keyword>
<dbReference type="InterPro" id="IPR036890">
    <property type="entry name" value="HATPase_C_sf"/>
</dbReference>
<dbReference type="PANTHER" id="PTHR44936:SF10">
    <property type="entry name" value="SENSOR PROTEIN RSTB"/>
    <property type="match status" value="1"/>
</dbReference>
<dbReference type="Pfam" id="PF02518">
    <property type="entry name" value="HATPase_c"/>
    <property type="match status" value="1"/>
</dbReference>
<dbReference type="EMBL" id="VYGV01000001">
    <property type="protein sequence ID" value="NWF43798.1"/>
    <property type="molecule type" value="Genomic_DNA"/>
</dbReference>
<evidence type="ECO:0000256" key="3">
    <source>
        <dbReference type="ARBA" id="ARBA00022679"/>
    </source>
</evidence>
<dbReference type="SUPFAM" id="SSF55874">
    <property type="entry name" value="ATPase domain of HSP90 chaperone/DNA topoisomerase II/histidine kinase"/>
    <property type="match status" value="1"/>
</dbReference>
<proteinExistence type="predicted"/>
<name>A0A7Y8KWB2_9BURK</name>
<dbReference type="Gene3D" id="3.30.565.10">
    <property type="entry name" value="Histidine kinase-like ATPase, C-terminal domain"/>
    <property type="match status" value="1"/>
</dbReference>
<reference evidence="10 11" key="1">
    <citation type="submission" date="2019-09" db="EMBL/GenBank/DDBJ databases">
        <title>Hydrogenophaga aromatica sp. nov., isolated from a para-xylene-degrading enrichment culture.</title>
        <authorList>
            <person name="Tancsics A."/>
            <person name="Banerjee S."/>
        </authorList>
    </citation>
    <scope>NUCLEOTIDE SEQUENCE [LARGE SCALE GENOMIC DNA]</scope>
    <source>
        <strain evidence="10 11">D2P1</strain>
    </source>
</reference>
<evidence type="ECO:0000256" key="6">
    <source>
        <dbReference type="ARBA" id="ARBA00022840"/>
    </source>
</evidence>
<dbReference type="GO" id="GO:0005524">
    <property type="term" value="F:ATP binding"/>
    <property type="evidence" value="ECO:0007669"/>
    <property type="project" value="UniProtKB-KW"/>
</dbReference>
<keyword evidence="6" id="KW-0067">ATP-binding</keyword>
<keyword evidence="11" id="KW-1185">Reference proteome</keyword>
<gene>
    <name evidence="10" type="ORF">F3K02_00765</name>
</gene>
<sequence>MKVPGLDLPRFRMGKLGVPRLGLAGFRRRIFFRAVFALLVLATLGLALTVLRHEKERSYLNYQNSFRKTQSEILARLRHPAGQLALLNPQHTPATPGQGVELSPLLLPFGALDFDDPFKAQQALESSGCAVLFQDGSSACAAIGSNPYAGGFVYLAGSFVSPPLVGRERGQLELQDVHRARVHLTLRGQTTRWIAPLELVTRTRGQPQAPLVGRWAGFRAPEAGAEPDTLQRKTRPVRDFRGWVWQSPDCAEEGQAQPDCPRRAFYSIRLPSDALRVANLPPARVVWPPADLGDIRVGLQIVGPASAQLLDTAAPRQAEPSALAELAQSLLPGESLRIQRLASTLAPGLTRPPATQTLHGSADPGERESPWVRHIVGLLPVDTRVPLLQAVDTVATPVGRFEITLTGDVRTVERRISIVATRLLWLVGAMLGAIVLAWLLIEIGLIRRVTQLTRRAAAVSYNVHAPLPENRLADLDVSDLRGSDELGILAGGLSDLLQRVKNDISREHQRAQQELDMWHAVGHEIMSPLQSLMVLHGRPEDPSHRYVQRMQQAVKVLYGHASPSEAIVAADMASERLDIHAFLRQIADNAHFSGIDGVRYLDADNPGLAGLQVRADGFALEDVVTHLLRNAQRCRTPGTAITLSLTADPQHAWIAVHNQGPAIDAALLPRIFDYGVSDLPPTEGHRGQGLFVVKTYMGKMGGTVQARNVADGVVFTLGLARTV</sequence>
<keyword evidence="8" id="KW-0472">Membrane</keyword>
<evidence type="ECO:0000259" key="9">
    <source>
        <dbReference type="PROSITE" id="PS50109"/>
    </source>
</evidence>
<dbReference type="EC" id="2.7.13.3" evidence="2"/>
<evidence type="ECO:0000313" key="11">
    <source>
        <dbReference type="Proteomes" id="UP000545507"/>
    </source>
</evidence>
<feature type="domain" description="Histidine kinase" evidence="9">
    <location>
        <begin position="520"/>
        <end position="723"/>
    </location>
</feature>